<dbReference type="InterPro" id="IPR050706">
    <property type="entry name" value="Cyclic-di-GMP_PDE-like"/>
</dbReference>
<sequence>MANTEGQNIPPDQFIPVAEDTGLIIAMGDWVIDRAIAQILEWRHLHGDIPPIAINLSP</sequence>
<gene>
    <name evidence="2" type="ORF">IPJ38_23155</name>
</gene>
<proteinExistence type="predicted"/>
<comment type="caution">
    <text evidence="2">The sequence shown here is derived from an EMBL/GenBank/DDBJ whole genome shotgun (WGS) entry which is preliminary data.</text>
</comment>
<feature type="domain" description="EAL" evidence="1">
    <location>
        <begin position="1"/>
        <end position="58"/>
    </location>
</feature>
<dbReference type="InterPro" id="IPR035919">
    <property type="entry name" value="EAL_sf"/>
</dbReference>
<dbReference type="EMBL" id="JADJMS010000052">
    <property type="protein sequence ID" value="MBK7417545.1"/>
    <property type="molecule type" value="Genomic_DNA"/>
</dbReference>
<evidence type="ECO:0000313" key="3">
    <source>
        <dbReference type="Proteomes" id="UP000739411"/>
    </source>
</evidence>
<evidence type="ECO:0000313" key="2">
    <source>
        <dbReference type="EMBL" id="MBK7417545.1"/>
    </source>
</evidence>
<dbReference type="PANTHER" id="PTHR33121">
    <property type="entry name" value="CYCLIC DI-GMP PHOSPHODIESTERASE PDEF"/>
    <property type="match status" value="1"/>
</dbReference>
<protein>
    <submittedName>
        <fullName evidence="2">EAL domain-containing protein</fullName>
    </submittedName>
</protein>
<reference evidence="2 3" key="1">
    <citation type="submission" date="2020-10" db="EMBL/GenBank/DDBJ databases">
        <title>Connecting structure to function with the recovery of over 1000 high-quality activated sludge metagenome-assembled genomes encoding full-length rRNA genes using long-read sequencing.</title>
        <authorList>
            <person name="Singleton C.M."/>
            <person name="Petriglieri F."/>
            <person name="Kristensen J.M."/>
            <person name="Kirkegaard R.H."/>
            <person name="Michaelsen T.Y."/>
            <person name="Andersen M.H."/>
            <person name="Karst S.M."/>
            <person name="Dueholm M.S."/>
            <person name="Nielsen P.H."/>
            <person name="Albertsen M."/>
        </authorList>
    </citation>
    <scope>NUCLEOTIDE SEQUENCE [LARGE SCALE GENOMIC DNA]</scope>
    <source>
        <strain evidence="2">EsbW_18-Q3-R4-48_BATAC.463</strain>
    </source>
</reference>
<dbReference type="SUPFAM" id="SSF141868">
    <property type="entry name" value="EAL domain-like"/>
    <property type="match status" value="1"/>
</dbReference>
<dbReference type="Gene3D" id="3.20.20.450">
    <property type="entry name" value="EAL domain"/>
    <property type="match status" value="1"/>
</dbReference>
<organism evidence="2 3">
    <name type="scientific">Candidatus Dechloromonas phosphorivorans</name>
    <dbReference type="NCBI Taxonomy" id="2899244"/>
    <lineage>
        <taxon>Bacteria</taxon>
        <taxon>Pseudomonadati</taxon>
        <taxon>Pseudomonadota</taxon>
        <taxon>Betaproteobacteria</taxon>
        <taxon>Rhodocyclales</taxon>
        <taxon>Azonexaceae</taxon>
        <taxon>Dechloromonas</taxon>
    </lineage>
</organism>
<dbReference type="PANTHER" id="PTHR33121:SF70">
    <property type="entry name" value="SIGNALING PROTEIN YKOW"/>
    <property type="match status" value="1"/>
</dbReference>
<accession>A0A935N2F6</accession>
<dbReference type="AlphaFoldDB" id="A0A935N2F6"/>
<dbReference type="PROSITE" id="PS50883">
    <property type="entry name" value="EAL"/>
    <property type="match status" value="1"/>
</dbReference>
<dbReference type="Proteomes" id="UP000739411">
    <property type="component" value="Unassembled WGS sequence"/>
</dbReference>
<name>A0A935N2F6_9RHOO</name>
<dbReference type="GO" id="GO:0071111">
    <property type="term" value="F:cyclic-guanylate-specific phosphodiesterase activity"/>
    <property type="evidence" value="ECO:0007669"/>
    <property type="project" value="InterPro"/>
</dbReference>
<evidence type="ECO:0000259" key="1">
    <source>
        <dbReference type="PROSITE" id="PS50883"/>
    </source>
</evidence>
<dbReference type="InterPro" id="IPR001633">
    <property type="entry name" value="EAL_dom"/>
</dbReference>
<dbReference type="Pfam" id="PF00563">
    <property type="entry name" value="EAL"/>
    <property type="match status" value="1"/>
</dbReference>